<accession>A0A8B8IC05</accession>
<dbReference type="PANTHER" id="PTHR44490:SF1">
    <property type="entry name" value="EUKARYOTIC TRANSLATION ELONGATION FACTOR 1 EPSILON-1"/>
    <property type="match status" value="1"/>
</dbReference>
<dbReference type="SUPFAM" id="SSF47616">
    <property type="entry name" value="GST C-terminal domain-like"/>
    <property type="match status" value="1"/>
</dbReference>
<proteinExistence type="predicted"/>
<reference evidence="3" key="1">
    <citation type="submission" date="2025-08" db="UniProtKB">
        <authorList>
            <consortium name="RefSeq"/>
        </authorList>
    </citation>
    <scope>IDENTIFICATION</scope>
    <source>
        <tissue evidence="3">Whole body</tissue>
    </source>
</reference>
<dbReference type="AlphaFoldDB" id="A0A8B8IC05"/>
<dbReference type="GeneID" id="113399615"/>
<dbReference type="OMA" id="NWATGTH"/>
<evidence type="ECO:0000313" key="2">
    <source>
        <dbReference type="Proteomes" id="UP001652626"/>
    </source>
</evidence>
<dbReference type="InterPro" id="IPR042450">
    <property type="entry name" value="EEF1E1"/>
</dbReference>
<dbReference type="OrthoDB" id="19141at2759"/>
<gene>
    <name evidence="3" type="primary">LOC113399615</name>
</gene>
<feature type="domain" description="Nuclear-export cofactor Arc1-like N-terminal" evidence="1">
    <location>
        <begin position="81"/>
        <end position="143"/>
    </location>
</feature>
<dbReference type="GO" id="GO:0017101">
    <property type="term" value="C:aminoacyl-tRNA synthetase multienzyme complex"/>
    <property type="evidence" value="ECO:0007669"/>
    <property type="project" value="InterPro"/>
</dbReference>
<organism evidence="2 3">
    <name type="scientific">Vanessa tameamea</name>
    <name type="common">Kamehameha butterfly</name>
    <dbReference type="NCBI Taxonomy" id="334116"/>
    <lineage>
        <taxon>Eukaryota</taxon>
        <taxon>Metazoa</taxon>
        <taxon>Ecdysozoa</taxon>
        <taxon>Arthropoda</taxon>
        <taxon>Hexapoda</taxon>
        <taxon>Insecta</taxon>
        <taxon>Pterygota</taxon>
        <taxon>Neoptera</taxon>
        <taxon>Endopterygota</taxon>
        <taxon>Lepidoptera</taxon>
        <taxon>Glossata</taxon>
        <taxon>Ditrysia</taxon>
        <taxon>Papilionoidea</taxon>
        <taxon>Nymphalidae</taxon>
        <taxon>Nymphalinae</taxon>
        <taxon>Vanessa</taxon>
    </lineage>
</organism>
<dbReference type="GO" id="GO:0005634">
    <property type="term" value="C:nucleus"/>
    <property type="evidence" value="ECO:0007669"/>
    <property type="project" value="TreeGrafter"/>
</dbReference>
<dbReference type="PANTHER" id="PTHR44490">
    <property type="entry name" value="EUKARYOTIC TRANSLATION ELONGATION FACTOR 1 EPSILON-1"/>
    <property type="match status" value="1"/>
</dbReference>
<keyword evidence="2" id="KW-1185">Reference proteome</keyword>
<evidence type="ECO:0000313" key="3">
    <source>
        <dbReference type="RefSeq" id="XP_026494579.2"/>
    </source>
</evidence>
<dbReference type="InterPro" id="IPR036282">
    <property type="entry name" value="Glutathione-S-Trfase_C_sf"/>
</dbReference>
<evidence type="ECO:0000259" key="1">
    <source>
        <dbReference type="Pfam" id="PF21972"/>
    </source>
</evidence>
<dbReference type="RefSeq" id="XP_026494579.2">
    <property type="nucleotide sequence ID" value="XM_026638794.2"/>
</dbReference>
<dbReference type="InterPro" id="IPR053836">
    <property type="entry name" value="Arc1-like_N"/>
</dbReference>
<dbReference type="GO" id="GO:0043517">
    <property type="term" value="P:positive regulation of DNA damage response, signal transduction by p53 class mediator"/>
    <property type="evidence" value="ECO:0007669"/>
    <property type="project" value="InterPro"/>
</dbReference>
<protein>
    <submittedName>
        <fullName evidence="3">Uncharacterized protein LOC113399615</fullName>
    </submittedName>
</protein>
<dbReference type="Pfam" id="PF21972">
    <property type="entry name" value="Arc1p_N_like"/>
    <property type="match status" value="1"/>
</dbReference>
<sequence>MDVVKFIGKYLNIPVGPLCYNTDKVLTTVLDKENVEGFASILLRLAEKSGVTMSLEEKLLSYQWLEHLAVYINQAVTNPTFAKNFLQGINSTLRNSSYLTGNYLTITDIAAYHALYPLVERLTISEQESLLHVCRWSKHIQSKPKARGSRSPIQFNTLVLTVLAPAVH</sequence>
<dbReference type="Proteomes" id="UP001652626">
    <property type="component" value="Chromosome 18"/>
</dbReference>
<name>A0A8B8IC05_VANTA</name>
<dbReference type="Gene3D" id="1.20.1050.10">
    <property type="match status" value="1"/>
</dbReference>
<dbReference type="GO" id="GO:0005737">
    <property type="term" value="C:cytoplasm"/>
    <property type="evidence" value="ECO:0007669"/>
    <property type="project" value="TreeGrafter"/>
</dbReference>